<dbReference type="AlphaFoldDB" id="A0A1I5XQI9"/>
<sequence length="423" mass="46121">MDKLFNNKWFVRFVSLLIAVMLYAMVNMDNVSNSPSVLPSDEEGSYTVQDVEVQVYYNEDQYEVVDGPETVDVRLTGPQTSIMLFQLSRPSYEVYADLEDEGAGTHNVRLQQRNFPADLEVSINPRAASIELQEQQTVSYPVELDINNESEVKEGYSLGQAEVTPEEVDIQAPQEVHENINRVAASVDVSGASETLQTESALTVYNEQGDELDVTTAPETVNVSVPVESPQKEVPVSLSREGNLPDNVSIVSLNMDPTRAVINGPPDVIGDINTLEAVLDLSRVQESGTLELPLEAPEGVEQVAPENITVEVEVGEEEERTIENVPITIENMPDSYSYTVTQPDELTSDVTVYGAATVLDGLNAGDLTLTADWENAEDGSSPSVIPVQPSGPPNVQVETGIDEITLEWSEESSSGNQENNADN</sequence>
<gene>
    <name evidence="3" type="ORF">SAMN05518683_13031</name>
</gene>
<dbReference type="Proteomes" id="UP000198892">
    <property type="component" value="Unassembled WGS sequence"/>
</dbReference>
<dbReference type="RefSeq" id="WP_093339299.1">
    <property type="nucleotide sequence ID" value="NZ_FOXD01000030.1"/>
</dbReference>
<feature type="region of interest" description="Disordered" evidence="1">
    <location>
        <begin position="375"/>
        <end position="396"/>
    </location>
</feature>
<keyword evidence="2" id="KW-0472">Membrane</keyword>
<proteinExistence type="predicted"/>
<keyword evidence="2" id="KW-0812">Transmembrane</keyword>
<dbReference type="PANTHER" id="PTHR37804">
    <property type="entry name" value="CDAA REGULATORY PROTEIN CDAR"/>
    <property type="match status" value="1"/>
</dbReference>
<name>A0A1I5XQI9_9BACI</name>
<organism evidence="3 4">
    <name type="scientific">Salibacterium halotolerans</name>
    <dbReference type="NCBI Taxonomy" id="1884432"/>
    <lineage>
        <taxon>Bacteria</taxon>
        <taxon>Bacillati</taxon>
        <taxon>Bacillota</taxon>
        <taxon>Bacilli</taxon>
        <taxon>Bacillales</taxon>
        <taxon>Bacillaceae</taxon>
    </lineage>
</organism>
<keyword evidence="2" id="KW-1133">Transmembrane helix</keyword>
<evidence type="ECO:0000256" key="1">
    <source>
        <dbReference type="SAM" id="MobiDB-lite"/>
    </source>
</evidence>
<dbReference type="OrthoDB" id="2960905at2"/>
<dbReference type="EMBL" id="FOXD01000030">
    <property type="protein sequence ID" value="SFQ34213.1"/>
    <property type="molecule type" value="Genomic_DNA"/>
</dbReference>
<dbReference type="InterPro" id="IPR012505">
    <property type="entry name" value="YbbR"/>
</dbReference>
<accession>A0A1I5XQI9</accession>
<dbReference type="Pfam" id="PF07949">
    <property type="entry name" value="YbbR"/>
    <property type="match status" value="4"/>
</dbReference>
<evidence type="ECO:0000313" key="3">
    <source>
        <dbReference type="EMBL" id="SFQ34213.1"/>
    </source>
</evidence>
<dbReference type="Gene3D" id="2.170.120.30">
    <property type="match status" value="2"/>
</dbReference>
<reference evidence="4" key="1">
    <citation type="submission" date="2016-10" db="EMBL/GenBank/DDBJ databases">
        <authorList>
            <person name="Varghese N."/>
            <person name="Submissions S."/>
        </authorList>
    </citation>
    <scope>NUCLEOTIDE SEQUENCE [LARGE SCALE GENOMIC DNA]</scope>
    <source>
        <strain evidence="4">S7</strain>
    </source>
</reference>
<dbReference type="PANTHER" id="PTHR37804:SF1">
    <property type="entry name" value="CDAA REGULATORY PROTEIN CDAR"/>
    <property type="match status" value="1"/>
</dbReference>
<dbReference type="STRING" id="1884432.SAMN05518683_13031"/>
<keyword evidence="4" id="KW-1185">Reference proteome</keyword>
<evidence type="ECO:0000256" key="2">
    <source>
        <dbReference type="SAM" id="Phobius"/>
    </source>
</evidence>
<feature type="transmembrane region" description="Helical" evidence="2">
    <location>
        <begin position="9"/>
        <end position="26"/>
    </location>
</feature>
<dbReference type="Gene3D" id="2.170.120.40">
    <property type="entry name" value="YbbR-like domain"/>
    <property type="match status" value="2"/>
</dbReference>
<protein>
    <submittedName>
        <fullName evidence="3">YbbR domain-containing protein</fullName>
    </submittedName>
</protein>
<evidence type="ECO:0000313" key="4">
    <source>
        <dbReference type="Proteomes" id="UP000198892"/>
    </source>
</evidence>
<dbReference type="InterPro" id="IPR053154">
    <property type="entry name" value="c-di-AMP_regulator"/>
</dbReference>